<dbReference type="AlphaFoldDB" id="A0A4Z2E299"/>
<gene>
    <name evidence="1" type="ORF">EYF80_066986</name>
</gene>
<evidence type="ECO:0000313" key="2">
    <source>
        <dbReference type="Proteomes" id="UP000314294"/>
    </source>
</evidence>
<organism evidence="1 2">
    <name type="scientific">Liparis tanakae</name>
    <name type="common">Tanaka's snailfish</name>
    <dbReference type="NCBI Taxonomy" id="230148"/>
    <lineage>
        <taxon>Eukaryota</taxon>
        <taxon>Metazoa</taxon>
        <taxon>Chordata</taxon>
        <taxon>Craniata</taxon>
        <taxon>Vertebrata</taxon>
        <taxon>Euteleostomi</taxon>
        <taxon>Actinopterygii</taxon>
        <taxon>Neopterygii</taxon>
        <taxon>Teleostei</taxon>
        <taxon>Neoteleostei</taxon>
        <taxon>Acanthomorphata</taxon>
        <taxon>Eupercaria</taxon>
        <taxon>Perciformes</taxon>
        <taxon>Cottioidei</taxon>
        <taxon>Cottales</taxon>
        <taxon>Liparidae</taxon>
        <taxon>Liparis</taxon>
    </lineage>
</organism>
<name>A0A4Z2E299_9TELE</name>
<dbReference type="Proteomes" id="UP000314294">
    <property type="component" value="Unassembled WGS sequence"/>
</dbReference>
<protein>
    <submittedName>
        <fullName evidence="1">Uncharacterized protein</fullName>
    </submittedName>
</protein>
<evidence type="ECO:0000313" key="1">
    <source>
        <dbReference type="EMBL" id="TNN22899.1"/>
    </source>
</evidence>
<proteinExistence type="predicted"/>
<dbReference type="EMBL" id="SRLO01020581">
    <property type="protein sequence ID" value="TNN22899.1"/>
    <property type="molecule type" value="Genomic_DNA"/>
</dbReference>
<comment type="caution">
    <text evidence="1">The sequence shown here is derived from an EMBL/GenBank/DDBJ whole genome shotgun (WGS) entry which is preliminary data.</text>
</comment>
<sequence length="160" mass="17632">MLVHDKCAAHGWTRQGAKLLHPGSQPLARNQAHGSVPEYRWTSGSSLLQETQQTGGGRLYLHTLVQCSVTSHKTSQTIRVTRELRGGGATAQEIKAHQNNNKAPGYSNELGGPNLCLKPDWSSRGARQKQSIPSTWICRRTAFIMRSCLFILNTTVDHGM</sequence>
<reference evidence="1 2" key="1">
    <citation type="submission" date="2019-03" db="EMBL/GenBank/DDBJ databases">
        <title>First draft genome of Liparis tanakae, snailfish: a comprehensive survey of snailfish specific genes.</title>
        <authorList>
            <person name="Kim W."/>
            <person name="Song I."/>
            <person name="Jeong J.-H."/>
            <person name="Kim D."/>
            <person name="Kim S."/>
            <person name="Ryu S."/>
            <person name="Song J.Y."/>
            <person name="Lee S.K."/>
        </authorList>
    </citation>
    <scope>NUCLEOTIDE SEQUENCE [LARGE SCALE GENOMIC DNA]</scope>
    <source>
        <tissue evidence="1">Muscle</tissue>
    </source>
</reference>
<accession>A0A4Z2E299</accession>
<keyword evidence="2" id="KW-1185">Reference proteome</keyword>